<protein>
    <submittedName>
        <fullName evidence="4">Uncharacterized protein</fullName>
    </submittedName>
</protein>
<dbReference type="Proteomes" id="UP000638043">
    <property type="component" value="Unassembled WGS sequence"/>
</dbReference>
<sequence>MTWIREQVREITLGEWSLELRDDDLAQIRFRGHEVLRSVRAAVRDRDWNTAAWTVGEVSVSDSGARIALGSDSFGTRFDGFLAIAADGPALRVDFEVDADREFWTNRTGLVVLHPAALSGAPLRITHTSGLSSRTHFPVDISPHQPAFDIRALEAEDVTVTFEGDAFEMEDQRNWTDASFKTYSRPLADPFPYLFDGPVAQSVTIAVGDELAEALAAGTAGSSSPRERGLALALAKAGEVRFSVGASTAPGTGPTDPIGHDTLVEVDLDWAGWPSAIERAAASGLPLDVRLVLPIEDPQARVREAVDSLAELPLARIAAIQPPTHPAEHMSDDEAVRILRDALGDRDVPVIGGTRSHFTELNRGQHLAPQGLDGVAFSTTPMFHALETLQLEQAIDMQRLVAEQAVRIAAGVPVHVGPVTLRAHLNNVATTSPRRPEGDDLSEGYGPQFLNADDERQRDPELAAWTIASAAALAVPGVATVSFFEEWGPRGVRDADGADYPVADALRALASLNGPLAVAHSGPVWAIADATSLLVANLGEREQDVRLDEAVITVPPRGWVATER</sequence>
<dbReference type="EMBL" id="BMMQ01000006">
    <property type="protein sequence ID" value="GGO65082.1"/>
    <property type="molecule type" value="Genomic_DNA"/>
</dbReference>
<feature type="region of interest" description="Disordered" evidence="1">
    <location>
        <begin position="427"/>
        <end position="452"/>
    </location>
</feature>
<evidence type="ECO:0000259" key="2">
    <source>
        <dbReference type="Pfam" id="PF25837"/>
    </source>
</evidence>
<organism evidence="4 5">
    <name type="scientific">Microbacterium nanhaiense</name>
    <dbReference type="NCBI Taxonomy" id="1301026"/>
    <lineage>
        <taxon>Bacteria</taxon>
        <taxon>Bacillati</taxon>
        <taxon>Actinomycetota</taxon>
        <taxon>Actinomycetes</taxon>
        <taxon>Micrococcales</taxon>
        <taxon>Microbacteriaceae</taxon>
        <taxon>Microbacterium</taxon>
    </lineage>
</organism>
<proteinExistence type="predicted"/>
<accession>A0ABQ2N455</accession>
<evidence type="ECO:0000313" key="4">
    <source>
        <dbReference type="EMBL" id="GGO65082.1"/>
    </source>
</evidence>
<dbReference type="Pfam" id="PF25837">
    <property type="entry name" value="Apionate_lact_N"/>
    <property type="match status" value="1"/>
</dbReference>
<reference evidence="5" key="1">
    <citation type="journal article" date="2019" name="Int. J. Syst. Evol. Microbiol.">
        <title>The Global Catalogue of Microorganisms (GCM) 10K type strain sequencing project: providing services to taxonomists for standard genome sequencing and annotation.</title>
        <authorList>
            <consortium name="The Broad Institute Genomics Platform"/>
            <consortium name="The Broad Institute Genome Sequencing Center for Infectious Disease"/>
            <person name="Wu L."/>
            <person name="Ma J."/>
        </authorList>
    </citation>
    <scope>NUCLEOTIDE SEQUENCE [LARGE SCALE GENOMIC DNA]</scope>
    <source>
        <strain evidence="5">CGMCC 4.7181</strain>
    </source>
</reference>
<dbReference type="Pfam" id="PF25838">
    <property type="entry name" value="Apionate_lact_M"/>
    <property type="match status" value="1"/>
</dbReference>
<dbReference type="InterPro" id="IPR058787">
    <property type="entry name" value="ApnL_M"/>
</dbReference>
<evidence type="ECO:0000259" key="3">
    <source>
        <dbReference type="Pfam" id="PF25838"/>
    </source>
</evidence>
<evidence type="ECO:0000313" key="5">
    <source>
        <dbReference type="Proteomes" id="UP000638043"/>
    </source>
</evidence>
<name>A0ABQ2N455_9MICO</name>
<evidence type="ECO:0000256" key="1">
    <source>
        <dbReference type="SAM" id="MobiDB-lite"/>
    </source>
</evidence>
<dbReference type="RefSeq" id="WP_188701743.1">
    <property type="nucleotide sequence ID" value="NZ_BMMQ01000006.1"/>
</dbReference>
<comment type="caution">
    <text evidence="4">The sequence shown here is derived from an EMBL/GenBank/DDBJ whole genome shotgun (WGS) entry which is preliminary data.</text>
</comment>
<feature type="domain" description="D-apionate lactonase N-terminal" evidence="2">
    <location>
        <begin position="6"/>
        <end position="207"/>
    </location>
</feature>
<dbReference type="InterPro" id="IPR058788">
    <property type="entry name" value="ApnL_N"/>
</dbReference>
<gene>
    <name evidence="4" type="ORF">GCM10010910_21450</name>
</gene>
<feature type="domain" description="D-apionate lactonase TIM barrel" evidence="3">
    <location>
        <begin position="265"/>
        <end position="514"/>
    </location>
</feature>
<keyword evidence="5" id="KW-1185">Reference proteome</keyword>